<dbReference type="SUPFAM" id="SSF48452">
    <property type="entry name" value="TPR-like"/>
    <property type="match status" value="2"/>
</dbReference>
<dbReference type="Pfam" id="PF14559">
    <property type="entry name" value="TPR_19"/>
    <property type="match status" value="1"/>
</dbReference>
<name>A0A3P1BUB9_9BACT</name>
<dbReference type="InterPro" id="IPR011600">
    <property type="entry name" value="Pept_C14_caspase"/>
</dbReference>
<dbReference type="Gene3D" id="1.25.40.10">
    <property type="entry name" value="Tetratricopeptide repeat domain"/>
    <property type="match status" value="2"/>
</dbReference>
<dbReference type="AlphaFoldDB" id="A0A3P1BUB9"/>
<gene>
    <name evidence="4" type="ORF">EHT25_13345</name>
</gene>
<dbReference type="InterPro" id="IPR019734">
    <property type="entry name" value="TPR_rpt"/>
</dbReference>
<reference evidence="4 5" key="1">
    <citation type="submission" date="2018-11" db="EMBL/GenBank/DDBJ databases">
        <authorList>
            <person name="Zhou Z."/>
            <person name="Wang G."/>
        </authorList>
    </citation>
    <scope>NUCLEOTIDE SEQUENCE [LARGE SCALE GENOMIC DNA]</scope>
    <source>
        <strain evidence="4 5">KCTC52004</strain>
    </source>
</reference>
<dbReference type="Pfam" id="PF00656">
    <property type="entry name" value="Peptidase_C14"/>
    <property type="match status" value="1"/>
</dbReference>
<feature type="region of interest" description="Disordered" evidence="2">
    <location>
        <begin position="406"/>
        <end position="457"/>
    </location>
</feature>
<dbReference type="InterPro" id="IPR029030">
    <property type="entry name" value="Caspase-like_dom_sf"/>
</dbReference>
<feature type="compositionally biased region" description="Polar residues" evidence="2">
    <location>
        <begin position="423"/>
        <end position="441"/>
    </location>
</feature>
<dbReference type="InterPro" id="IPR001309">
    <property type="entry name" value="Pept_C14_p20"/>
</dbReference>
<dbReference type="PANTHER" id="PTHR22576">
    <property type="entry name" value="MUCOSA ASSOCIATED LYMPHOID TISSUE LYMPHOMA TRANSLOCATION PROTEIN 1/PARACASPASE"/>
    <property type="match status" value="1"/>
</dbReference>
<dbReference type="PROSITE" id="PS51257">
    <property type="entry name" value="PROKAR_LIPOPROTEIN"/>
    <property type="match status" value="1"/>
</dbReference>
<dbReference type="InterPro" id="IPR011990">
    <property type="entry name" value="TPR-like_helical_dom_sf"/>
</dbReference>
<accession>A0A3P1BUB9</accession>
<comment type="caution">
    <text evidence="4">The sequence shown here is derived from an EMBL/GenBank/DDBJ whole genome shotgun (WGS) entry which is preliminary data.</text>
</comment>
<dbReference type="OrthoDB" id="739506at2"/>
<dbReference type="PROSITE" id="PS50208">
    <property type="entry name" value="CASPASE_P20"/>
    <property type="match status" value="1"/>
</dbReference>
<evidence type="ECO:0000256" key="1">
    <source>
        <dbReference type="PROSITE-ProRule" id="PRU00339"/>
    </source>
</evidence>
<dbReference type="InterPro" id="IPR052039">
    <property type="entry name" value="Caspase-related_regulators"/>
</dbReference>
<feature type="repeat" description="TPR" evidence="1">
    <location>
        <begin position="107"/>
        <end position="140"/>
    </location>
</feature>
<dbReference type="PANTHER" id="PTHR22576:SF37">
    <property type="entry name" value="MUCOSA-ASSOCIATED LYMPHOID TISSUE LYMPHOMA TRANSLOCATION PROTEIN 1"/>
    <property type="match status" value="1"/>
</dbReference>
<dbReference type="Gene3D" id="3.40.50.1460">
    <property type="match status" value="1"/>
</dbReference>
<dbReference type="Proteomes" id="UP000271925">
    <property type="component" value="Unassembled WGS sequence"/>
</dbReference>
<dbReference type="SMART" id="SM00028">
    <property type="entry name" value="TPR"/>
    <property type="match status" value="3"/>
</dbReference>
<evidence type="ECO:0000313" key="4">
    <source>
        <dbReference type="EMBL" id="RRB04476.1"/>
    </source>
</evidence>
<evidence type="ECO:0000313" key="5">
    <source>
        <dbReference type="Proteomes" id="UP000271925"/>
    </source>
</evidence>
<evidence type="ECO:0000256" key="2">
    <source>
        <dbReference type="SAM" id="MobiDB-lite"/>
    </source>
</evidence>
<keyword evidence="1" id="KW-0802">TPR repeat</keyword>
<protein>
    <recommendedName>
        <fullName evidence="3">Caspase family p20 domain-containing protein</fullName>
    </recommendedName>
</protein>
<dbReference type="GO" id="GO:0006508">
    <property type="term" value="P:proteolysis"/>
    <property type="evidence" value="ECO:0007669"/>
    <property type="project" value="InterPro"/>
</dbReference>
<sequence>MEFMSKMNEKIGAILVLLFIGWLGCIVSAKAQKNDPKKYKDLMDRGVAAFQKKDYPSAIRLMTEAGEIIPTDTIAPLYTGIAAQQINDQAGAIEQFEKYMARGGRDAAVYYSVSAYYRGNKEFEQALSVLDRAIAIHPTSIDLANERINILLAADRMDEAISGLKRAVERNPNDARSLLNLSIIYTNISAKTDEEVSRLEIETKKESDLGKQLADTKKTLDVYLTEQMRLTARLKKEPKNGEVKQQLTSVMQRIADQKTAIAQLEANDQSALHASAAREYGQRLAEVRQKYAIEKKWEKYYLDRSLALDPTSYDANYNMGVLYFNRAVKLKKVVDGMNMTEYAKEGKRVEGQVCGIFRKALPYFERAKQIKSTEADVIDNLANLTNVLKQFQEKNVVCVVPADDEPSSMPAANPVVQRPAESKPTSTVGTKPVQTNQTATAAVSRPAESKPTVPAEPPVSPPVVMAFPRRFALVVGNSAYQNGSSLEGMPVNDATDMADRLRALGFLVTLVTNSSKSVLETSIGDFNQQLKNADVALFFYAGHGIEFDNHNYLIPVDAKLTDPEDVDLQGVDVQKLIDRMRRNTRAAFNVIIMDACRDNPFKTFNRGGSRGFKPVGDLSGEGNMYLALATGWGNVAENGSGRNGVYTRSLLNHLRSGEVLDDVLLRTQIEVKRQTKNRQNPQVVTEMAQEIKLKF</sequence>
<proteinExistence type="predicted"/>
<keyword evidence="5" id="KW-1185">Reference proteome</keyword>
<dbReference type="SUPFAM" id="SSF52129">
    <property type="entry name" value="Caspase-like"/>
    <property type="match status" value="1"/>
</dbReference>
<feature type="domain" description="Caspase family p20" evidence="3">
    <location>
        <begin position="468"/>
        <end position="600"/>
    </location>
</feature>
<evidence type="ECO:0000259" key="3">
    <source>
        <dbReference type="PROSITE" id="PS50208"/>
    </source>
</evidence>
<organism evidence="4 5">
    <name type="scientific">Larkinella rosea</name>
    <dbReference type="NCBI Taxonomy" id="2025312"/>
    <lineage>
        <taxon>Bacteria</taxon>
        <taxon>Pseudomonadati</taxon>
        <taxon>Bacteroidota</taxon>
        <taxon>Cytophagia</taxon>
        <taxon>Cytophagales</taxon>
        <taxon>Spirosomataceae</taxon>
        <taxon>Larkinella</taxon>
    </lineage>
</organism>
<dbReference type="PROSITE" id="PS50005">
    <property type="entry name" value="TPR"/>
    <property type="match status" value="1"/>
</dbReference>
<dbReference type="EMBL" id="RQJO01000008">
    <property type="protein sequence ID" value="RRB04476.1"/>
    <property type="molecule type" value="Genomic_DNA"/>
</dbReference>
<dbReference type="GO" id="GO:0004197">
    <property type="term" value="F:cysteine-type endopeptidase activity"/>
    <property type="evidence" value="ECO:0007669"/>
    <property type="project" value="InterPro"/>
</dbReference>